<keyword evidence="3" id="KW-1185">Reference proteome</keyword>
<dbReference type="Proteomes" id="UP000191933">
    <property type="component" value="Unassembled WGS sequence"/>
</dbReference>
<feature type="compositionally biased region" description="Basic and acidic residues" evidence="1">
    <location>
        <begin position="76"/>
        <end position="92"/>
    </location>
</feature>
<reference evidence="2 3" key="1">
    <citation type="submission" date="2016-01" db="EMBL/GenBank/DDBJ databases">
        <authorList>
            <person name="Regsiter A."/>
            <person name="william w."/>
        </authorList>
    </citation>
    <scope>NUCLEOTIDE SEQUENCE [LARGE SCALE GENOMIC DNA]</scope>
    <source>
        <strain evidence="2 3">CFBP 5494</strain>
    </source>
</reference>
<feature type="region of interest" description="Disordered" evidence="1">
    <location>
        <begin position="55"/>
        <end position="93"/>
    </location>
</feature>
<name>A0A9W5B6S4_9HYPH</name>
<protein>
    <recommendedName>
        <fullName evidence="4">DUF2946 domain-containing protein</fullName>
    </recommendedName>
</protein>
<dbReference type="AlphaFoldDB" id="A0A9W5B6S4"/>
<evidence type="ECO:0000313" key="3">
    <source>
        <dbReference type="Proteomes" id="UP000191933"/>
    </source>
</evidence>
<gene>
    <name evidence="2" type="ORF">AGR2A_pa40096</name>
</gene>
<dbReference type="EMBL" id="FBVY01000042">
    <property type="protein sequence ID" value="CUX02158.1"/>
    <property type="molecule type" value="Genomic_DNA"/>
</dbReference>
<comment type="caution">
    <text evidence="2">The sequence shown here is derived from an EMBL/GenBank/DDBJ whole genome shotgun (WGS) entry which is preliminary data.</text>
</comment>
<accession>A0A9W5B6S4</accession>
<dbReference type="RefSeq" id="WP_234797297.1">
    <property type="nucleotide sequence ID" value="NZ_LT009720.1"/>
</dbReference>
<evidence type="ECO:0008006" key="4">
    <source>
        <dbReference type="Google" id="ProtNLM"/>
    </source>
</evidence>
<evidence type="ECO:0000256" key="1">
    <source>
        <dbReference type="SAM" id="MobiDB-lite"/>
    </source>
</evidence>
<proteinExistence type="predicted"/>
<evidence type="ECO:0000313" key="2">
    <source>
        <dbReference type="EMBL" id="CUX02158.1"/>
    </source>
</evidence>
<sequence>MTSLKALAIFLGMSGMFRITSKALAVMFRLVMVLSLAGYSFSTVNAAMHPDASVQVSQLDQHSSHEGHDQVTLSDAGHHGDQHDHSKPEKSKTSCCQDYCGVAAITCSGSSMSHPTVVAIREFVDDTDTVGQAPSLHRPPNI</sequence>
<organism evidence="2 3">
    <name type="scientific">Agrobacterium genomosp. 2 str. CFBP 5494</name>
    <dbReference type="NCBI Taxonomy" id="1183436"/>
    <lineage>
        <taxon>Bacteria</taxon>
        <taxon>Pseudomonadati</taxon>
        <taxon>Pseudomonadota</taxon>
        <taxon>Alphaproteobacteria</taxon>
        <taxon>Hyphomicrobiales</taxon>
        <taxon>Rhizobiaceae</taxon>
        <taxon>Rhizobium/Agrobacterium group</taxon>
        <taxon>Agrobacterium</taxon>
        <taxon>Agrobacterium tumefaciens complex</taxon>
    </lineage>
</organism>